<proteinExistence type="inferred from homology"/>
<dbReference type="GO" id="GO:0005874">
    <property type="term" value="C:microtubule"/>
    <property type="evidence" value="ECO:0007669"/>
    <property type="project" value="UniProtKB-KW"/>
</dbReference>
<dbReference type="GO" id="GO:0051011">
    <property type="term" value="F:microtubule minus-end binding"/>
    <property type="evidence" value="ECO:0007669"/>
    <property type="project" value="TreeGrafter"/>
</dbReference>
<organism evidence="10 11">
    <name type="scientific">Salix dunnii</name>
    <dbReference type="NCBI Taxonomy" id="1413687"/>
    <lineage>
        <taxon>Eukaryota</taxon>
        <taxon>Viridiplantae</taxon>
        <taxon>Streptophyta</taxon>
        <taxon>Embryophyta</taxon>
        <taxon>Tracheophyta</taxon>
        <taxon>Spermatophyta</taxon>
        <taxon>Magnoliopsida</taxon>
        <taxon>eudicotyledons</taxon>
        <taxon>Gunneridae</taxon>
        <taxon>Pentapetalae</taxon>
        <taxon>rosids</taxon>
        <taxon>fabids</taxon>
        <taxon>Malpighiales</taxon>
        <taxon>Salicaceae</taxon>
        <taxon>Saliceae</taxon>
        <taxon>Salix</taxon>
    </lineage>
</organism>
<dbReference type="FunFam" id="1.20.120.1900:FF:000010">
    <property type="entry name" value="Gamma-tubulin complex component"/>
    <property type="match status" value="1"/>
</dbReference>
<dbReference type="GO" id="GO:0007020">
    <property type="term" value="P:microtubule nucleation"/>
    <property type="evidence" value="ECO:0007669"/>
    <property type="project" value="InterPro"/>
</dbReference>
<dbReference type="Pfam" id="PF04130">
    <property type="entry name" value="GCP_C_terminal"/>
    <property type="match status" value="1"/>
</dbReference>
<comment type="function">
    <text evidence="7">Component of the gamma-tubulin ring complex (gTuRC) which mediates microtubule nucleation.</text>
</comment>
<dbReference type="GO" id="GO:0000922">
    <property type="term" value="C:spindle pole"/>
    <property type="evidence" value="ECO:0007669"/>
    <property type="project" value="InterPro"/>
</dbReference>
<gene>
    <name evidence="10" type="ORF">SADUNF_Sadunf14G0095600</name>
</gene>
<evidence type="ECO:0000313" key="10">
    <source>
        <dbReference type="EMBL" id="KAF9669321.1"/>
    </source>
</evidence>
<comment type="similarity">
    <text evidence="2 7">Belongs to the TUBGCP family.</text>
</comment>
<feature type="domain" description="Gamma tubulin complex component protein N-terminal" evidence="9">
    <location>
        <begin position="40"/>
        <end position="423"/>
    </location>
</feature>
<evidence type="ECO:0000256" key="2">
    <source>
        <dbReference type="ARBA" id="ARBA00010337"/>
    </source>
</evidence>
<dbReference type="InterPro" id="IPR007259">
    <property type="entry name" value="GCP"/>
</dbReference>
<feature type="domain" description="Gamma tubulin complex component C-terminal" evidence="8">
    <location>
        <begin position="428"/>
        <end position="752"/>
    </location>
</feature>
<evidence type="ECO:0000256" key="5">
    <source>
        <dbReference type="ARBA" id="ARBA00023212"/>
    </source>
</evidence>
<dbReference type="GO" id="GO:0031122">
    <property type="term" value="P:cytoplasmic microtubule organization"/>
    <property type="evidence" value="ECO:0007669"/>
    <property type="project" value="TreeGrafter"/>
</dbReference>
<dbReference type="Proteomes" id="UP000657918">
    <property type="component" value="Unassembled WGS sequence"/>
</dbReference>
<dbReference type="GO" id="GO:0043015">
    <property type="term" value="F:gamma-tubulin binding"/>
    <property type="evidence" value="ECO:0007669"/>
    <property type="project" value="InterPro"/>
</dbReference>
<dbReference type="InterPro" id="IPR042241">
    <property type="entry name" value="GCP_C_sf"/>
</dbReference>
<evidence type="ECO:0000256" key="1">
    <source>
        <dbReference type="ARBA" id="ARBA00004267"/>
    </source>
</evidence>
<comment type="function">
    <text evidence="6">Gamma-tubulin complex is necessary for microtubule nucleation at the microtubule organizing centers (MTOCs).</text>
</comment>
<dbReference type="GO" id="GO:0051321">
    <property type="term" value="P:meiotic cell cycle"/>
    <property type="evidence" value="ECO:0007669"/>
    <property type="project" value="TreeGrafter"/>
</dbReference>
<dbReference type="GO" id="GO:0000278">
    <property type="term" value="P:mitotic cell cycle"/>
    <property type="evidence" value="ECO:0007669"/>
    <property type="project" value="TreeGrafter"/>
</dbReference>
<evidence type="ECO:0000256" key="7">
    <source>
        <dbReference type="RuleBase" id="RU363050"/>
    </source>
</evidence>
<dbReference type="InterPro" id="IPR041470">
    <property type="entry name" value="GCP_N"/>
</dbReference>
<dbReference type="PANTHER" id="PTHR19302:SF27">
    <property type="entry name" value="GAMMA-TUBULIN COMPLEX COMPONENT 4"/>
    <property type="match status" value="1"/>
</dbReference>
<comment type="caution">
    <text evidence="10">The sequence shown here is derived from an EMBL/GenBank/DDBJ whole genome shotgun (WGS) entry which is preliminary data.</text>
</comment>
<keyword evidence="4 7" id="KW-0493">Microtubule</keyword>
<dbReference type="AlphaFoldDB" id="A0A835MQ50"/>
<evidence type="ECO:0000313" key="11">
    <source>
        <dbReference type="Proteomes" id="UP000657918"/>
    </source>
</evidence>
<evidence type="ECO:0000256" key="3">
    <source>
        <dbReference type="ARBA" id="ARBA00022490"/>
    </source>
</evidence>
<keyword evidence="3 7" id="KW-0963">Cytoplasm</keyword>
<keyword evidence="5 7" id="KW-0206">Cytoskeleton</keyword>
<evidence type="ECO:0000256" key="6">
    <source>
        <dbReference type="ARBA" id="ARBA00053139"/>
    </source>
</evidence>
<protein>
    <recommendedName>
        <fullName evidence="7">Gamma-tubulin complex component</fullName>
    </recommendedName>
</protein>
<sequence>MPVKLLRQTYPAAAAQLSNESNYLVSEFGDQKQKKKRKMLHELLLSLLGYTGDLIIDEREHQNSLGIPISDDHRSFKLAPDISFIQPSDRDLIERIISLGFYYRELDRFATRSRNLSWIRSASPNNELSNKNTQEKQSVYRRAIANGIVEILSVYRSAVLHIEQKLLSDSIPILATITQGLNKFFVLLPPLYELVLEIERDDIRGGQLLNLLHKRCHCGVPELQSCMQRLLWHGHQVMYNQLASWMVYGILQDQHGDFFIRRQEDKDVEHGSSNPDMSEKLARLSTDDASLTDWHLGFHIFLDMLPDYVHMRVAESILFAGKAIRVLRNPSPAFQIKDTVYNQQIPKGAQKNQVSTGHFPFLKESFEDTHLIGEELLPQSEADKIENMLRDLKESSEFHKRSFEFAVDSIRAIAASHLWQLVVVRADLNGHLKALKDYFLLAKGDFFQCFLEESRQMMRLPPRQSTAEADLMVPFQLAAIKTFGEEEKYFSRVSLRMPSFGSAVKSAQVDLAKTGSTGASLSNASESSLDGWDGIALEYSVDWPLQLFFTQEVLSQYLRVFQYLLRLKRTQMELEKSWASVMHQDHTDFAKRRNDRLNCSVSQQRRQRFRPMWRVREHMAFLIRNLQFYIQVDVIESQWNVLQAHIRDSHDFTELVGFHQEYLSALISQSFLDIGSVSRILDSIMKLCLQFCWSIENQENNPNTSELEHITEEFNKKSNSLYTILRSSRLAGSQRAPFLRRFLLRLNFNLFFETTAQGVLNIVRPSPTLAVFSQQ</sequence>
<dbReference type="GO" id="GO:0051225">
    <property type="term" value="P:spindle assembly"/>
    <property type="evidence" value="ECO:0007669"/>
    <property type="project" value="TreeGrafter"/>
</dbReference>
<evidence type="ECO:0000259" key="9">
    <source>
        <dbReference type="Pfam" id="PF17681"/>
    </source>
</evidence>
<keyword evidence="11" id="KW-1185">Reference proteome</keyword>
<dbReference type="OrthoDB" id="78652at2759"/>
<evidence type="ECO:0000256" key="4">
    <source>
        <dbReference type="ARBA" id="ARBA00022701"/>
    </source>
</evidence>
<dbReference type="Gene3D" id="1.20.120.1900">
    <property type="entry name" value="Gamma-tubulin complex, C-terminal domain"/>
    <property type="match status" value="1"/>
</dbReference>
<dbReference type="GO" id="GO:0000930">
    <property type="term" value="C:gamma-tubulin complex"/>
    <property type="evidence" value="ECO:0007669"/>
    <property type="project" value="TreeGrafter"/>
</dbReference>
<dbReference type="Pfam" id="PF17681">
    <property type="entry name" value="GCP_N_terminal"/>
    <property type="match status" value="1"/>
</dbReference>
<dbReference type="EMBL" id="JADGMS010000014">
    <property type="protein sequence ID" value="KAF9669321.1"/>
    <property type="molecule type" value="Genomic_DNA"/>
</dbReference>
<reference evidence="10 11" key="1">
    <citation type="submission" date="2020-10" db="EMBL/GenBank/DDBJ databases">
        <title>Plant Genome Project.</title>
        <authorList>
            <person name="Zhang R.-G."/>
        </authorList>
    </citation>
    <scope>NUCLEOTIDE SEQUENCE [LARGE SCALE GENOMIC DNA]</scope>
    <source>
        <strain evidence="10">FAFU-HL-1</strain>
        <tissue evidence="10">Leaf</tissue>
    </source>
</reference>
<dbReference type="PANTHER" id="PTHR19302">
    <property type="entry name" value="GAMMA TUBULIN COMPLEX PROTEIN"/>
    <property type="match status" value="1"/>
</dbReference>
<evidence type="ECO:0000259" key="8">
    <source>
        <dbReference type="Pfam" id="PF04130"/>
    </source>
</evidence>
<name>A0A835MQ50_9ROSI</name>
<dbReference type="InterPro" id="IPR040457">
    <property type="entry name" value="GCP_C"/>
</dbReference>
<comment type="subcellular location">
    <subcellularLocation>
        <location evidence="1 7">Cytoplasm</location>
        <location evidence="1 7">Cytoskeleton</location>
        <location evidence="1 7">Microtubule organizing center</location>
    </subcellularLocation>
</comment>
<accession>A0A835MQ50</accession>